<dbReference type="InterPro" id="IPR051678">
    <property type="entry name" value="AGP_Transferase"/>
</dbReference>
<reference evidence="1" key="1">
    <citation type="submission" date="2020-11" db="EMBL/GenBank/DDBJ databases">
        <title>Adaptations for nitrogen fixation in a non-lichenized fungal sporocarp promotes dispersal by wood-feeding termites.</title>
        <authorList>
            <consortium name="DOE Joint Genome Institute"/>
            <person name="Koch R.A."/>
            <person name="Yoon G."/>
            <person name="Arayal U."/>
            <person name="Lail K."/>
            <person name="Amirebrahimi M."/>
            <person name="Labutti K."/>
            <person name="Lipzen A."/>
            <person name="Riley R."/>
            <person name="Barry K."/>
            <person name="Henrissat B."/>
            <person name="Grigoriev I.V."/>
            <person name="Herr J.R."/>
            <person name="Aime M.C."/>
        </authorList>
    </citation>
    <scope>NUCLEOTIDE SEQUENCE</scope>
    <source>
        <strain evidence="1">MCA 3950</strain>
    </source>
</reference>
<dbReference type="RefSeq" id="XP_043040772.1">
    <property type="nucleotide sequence ID" value="XM_043190414.1"/>
</dbReference>
<dbReference type="OrthoDB" id="2906425at2759"/>
<proteinExistence type="predicted"/>
<gene>
    <name evidence="1" type="ORF">BT62DRAFT_993551</name>
</gene>
<dbReference type="Proteomes" id="UP000812287">
    <property type="component" value="Unassembled WGS sequence"/>
</dbReference>
<dbReference type="PANTHER" id="PTHR21310:SF15">
    <property type="entry name" value="AMINOGLYCOSIDE PHOSPHOTRANSFERASE DOMAIN-CONTAINING PROTEIN"/>
    <property type="match status" value="1"/>
</dbReference>
<dbReference type="Gene3D" id="3.30.200.20">
    <property type="entry name" value="Phosphorylase Kinase, domain 1"/>
    <property type="match status" value="1"/>
</dbReference>
<dbReference type="InterPro" id="IPR011009">
    <property type="entry name" value="Kinase-like_dom_sf"/>
</dbReference>
<dbReference type="PANTHER" id="PTHR21310">
    <property type="entry name" value="AMINOGLYCOSIDE PHOSPHOTRANSFERASE-RELATED-RELATED"/>
    <property type="match status" value="1"/>
</dbReference>
<accession>A0A9P7VUU1</accession>
<dbReference type="AlphaFoldDB" id="A0A9P7VUU1"/>
<evidence type="ECO:0008006" key="3">
    <source>
        <dbReference type="Google" id="ProtNLM"/>
    </source>
</evidence>
<keyword evidence="2" id="KW-1185">Reference proteome</keyword>
<protein>
    <recommendedName>
        <fullName evidence="3">Aminoglycoside phosphotransferase domain-containing protein</fullName>
    </recommendedName>
</protein>
<evidence type="ECO:0000313" key="2">
    <source>
        <dbReference type="Proteomes" id="UP000812287"/>
    </source>
</evidence>
<name>A0A9P7VUU1_9AGAR</name>
<evidence type="ECO:0000313" key="1">
    <source>
        <dbReference type="EMBL" id="KAG7447272.1"/>
    </source>
</evidence>
<organism evidence="1 2">
    <name type="scientific">Guyanagaster necrorhizus</name>
    <dbReference type="NCBI Taxonomy" id="856835"/>
    <lineage>
        <taxon>Eukaryota</taxon>
        <taxon>Fungi</taxon>
        <taxon>Dikarya</taxon>
        <taxon>Basidiomycota</taxon>
        <taxon>Agaricomycotina</taxon>
        <taxon>Agaricomycetes</taxon>
        <taxon>Agaricomycetidae</taxon>
        <taxon>Agaricales</taxon>
        <taxon>Marasmiineae</taxon>
        <taxon>Physalacriaceae</taxon>
        <taxon>Guyanagaster</taxon>
    </lineage>
</organism>
<dbReference type="SUPFAM" id="SSF56112">
    <property type="entry name" value="Protein kinase-like (PK-like)"/>
    <property type="match status" value="1"/>
</dbReference>
<dbReference type="EMBL" id="MU250532">
    <property type="protein sequence ID" value="KAG7447272.1"/>
    <property type="molecule type" value="Genomic_DNA"/>
</dbReference>
<dbReference type="GeneID" id="66112711"/>
<comment type="caution">
    <text evidence="1">The sequence shown here is derived from an EMBL/GenBank/DDBJ whole genome shotgun (WGS) entry which is preliminary data.</text>
</comment>
<sequence length="312" mass="35700">MDFLCSERSRELYNTCLSNFNLEALRQRATDYRGISCINCEAIAQGGYNTVFLLTFQDGHELIARLSGSRLGQDKGVSEEVPTHRIRSEVATMRYVEIHTSILVPHVHLAEFDVHNVVGTRFMLMDSIVGPSLDEVWDRLTPKGHEQAIRQLCGFQSELLKLEFPAIGSLLDEHGTLGPLSRSCMYPSLLGLDCGPFKTTKEYLLANVSAEPKLIQETPENWREQRKDLQNLSGGLDDTSLEDAHEWLRLLYEGVQGLRDDILDLPESPFVLFHDDFFSGRMWSFRLKIQPSWWEFWIGKVREWLLYGTTTA</sequence>